<protein>
    <recommendedName>
        <fullName evidence="3">Pyridoxamine 5'-phosphate oxidase</fullName>
    </recommendedName>
</protein>
<dbReference type="RefSeq" id="WP_092506637.1">
    <property type="nucleotide sequence ID" value="NZ_LT629695.1"/>
</dbReference>
<name>A0A1G8H6Z2_9MICO</name>
<evidence type="ECO:0000313" key="1">
    <source>
        <dbReference type="EMBL" id="SDI02454.1"/>
    </source>
</evidence>
<gene>
    <name evidence="1" type="ORF">SAMN04489720_3244</name>
</gene>
<organism evidence="1 2">
    <name type="scientific">Agrococcus jejuensis</name>
    <dbReference type="NCBI Taxonomy" id="399736"/>
    <lineage>
        <taxon>Bacteria</taxon>
        <taxon>Bacillati</taxon>
        <taxon>Actinomycetota</taxon>
        <taxon>Actinomycetes</taxon>
        <taxon>Micrococcales</taxon>
        <taxon>Microbacteriaceae</taxon>
        <taxon>Agrococcus</taxon>
    </lineage>
</organism>
<dbReference type="STRING" id="399736.SAMN04489720_3244"/>
<proteinExistence type="predicted"/>
<dbReference type="OrthoDB" id="5242787at2"/>
<dbReference type="Proteomes" id="UP000198822">
    <property type="component" value="Chromosome I"/>
</dbReference>
<reference evidence="2" key="1">
    <citation type="submission" date="2016-10" db="EMBL/GenBank/DDBJ databases">
        <authorList>
            <person name="Varghese N."/>
            <person name="Submissions S."/>
        </authorList>
    </citation>
    <scope>NUCLEOTIDE SEQUENCE [LARGE SCALE GENOMIC DNA]</scope>
    <source>
        <strain evidence="2">DSM 22002</strain>
    </source>
</reference>
<accession>A0A1G8H6Z2</accession>
<dbReference type="EMBL" id="LT629695">
    <property type="protein sequence ID" value="SDI02454.1"/>
    <property type="molecule type" value="Genomic_DNA"/>
</dbReference>
<evidence type="ECO:0000313" key="2">
    <source>
        <dbReference type="Proteomes" id="UP000198822"/>
    </source>
</evidence>
<dbReference type="AlphaFoldDB" id="A0A1G8H6Z2"/>
<dbReference type="SUPFAM" id="SSF50475">
    <property type="entry name" value="FMN-binding split barrel"/>
    <property type="match status" value="1"/>
</dbReference>
<dbReference type="Gene3D" id="2.30.110.10">
    <property type="entry name" value="Electron Transport, Fmn-binding Protein, Chain A"/>
    <property type="match status" value="1"/>
</dbReference>
<evidence type="ECO:0008006" key="3">
    <source>
        <dbReference type="Google" id="ProtNLM"/>
    </source>
</evidence>
<dbReference type="InterPro" id="IPR012349">
    <property type="entry name" value="Split_barrel_FMN-bd"/>
</dbReference>
<sequence>MALDETARQHLLAQPLTPILAIERPGHPPIAVPVWHQYSPGGDAWILVGDDSEKARLLREAGSATLVVQEVQPRTHYASAACEVVEEHPATDAERRELAERYLPGAAVEQYLEVAAEFGPEVVFLLRPVAWRAADLTMS</sequence>
<keyword evidence="2" id="KW-1185">Reference proteome</keyword>